<evidence type="ECO:0000256" key="13">
    <source>
        <dbReference type="ARBA" id="ARBA00023180"/>
    </source>
</evidence>
<keyword evidence="6" id="KW-0107">Calcium channel</keyword>
<keyword evidence="9" id="KW-0851">Voltage-gated channel</keyword>
<evidence type="ECO:0000313" key="21">
    <source>
        <dbReference type="Proteomes" id="UP000242146"/>
    </source>
</evidence>
<feature type="transmembrane region" description="Helical" evidence="18">
    <location>
        <begin position="1628"/>
        <end position="1648"/>
    </location>
</feature>
<feature type="transmembrane region" description="Helical" evidence="18">
    <location>
        <begin position="543"/>
        <end position="563"/>
    </location>
</feature>
<evidence type="ECO:0000256" key="15">
    <source>
        <dbReference type="ARBA" id="ARBA00061395"/>
    </source>
</evidence>
<reference evidence="20 21" key="1">
    <citation type="submission" date="2016-07" db="EMBL/GenBank/DDBJ databases">
        <title>Pervasive Adenine N6-methylation of Active Genes in Fungi.</title>
        <authorList>
            <consortium name="DOE Joint Genome Institute"/>
            <person name="Mondo S.J."/>
            <person name="Dannebaum R.O."/>
            <person name="Kuo R.C."/>
            <person name="Labutti K."/>
            <person name="Haridas S."/>
            <person name="Kuo A."/>
            <person name="Salamov A."/>
            <person name="Ahrendt S.R."/>
            <person name="Lipzen A."/>
            <person name="Sullivan W."/>
            <person name="Andreopoulos W.B."/>
            <person name="Clum A."/>
            <person name="Lindquist E."/>
            <person name="Daum C."/>
            <person name="Ramamoorthy G.K."/>
            <person name="Gryganskyi A."/>
            <person name="Culley D."/>
            <person name="Magnuson J.K."/>
            <person name="James T.Y."/>
            <person name="O'Malley M.A."/>
            <person name="Stajich J.E."/>
            <person name="Spatafora J.W."/>
            <person name="Visel A."/>
            <person name="Grigoriev I.V."/>
        </authorList>
    </citation>
    <scope>NUCLEOTIDE SEQUENCE [LARGE SCALE GENOMIC DNA]</scope>
    <source>
        <strain evidence="20 21">NRRL 3301</strain>
    </source>
</reference>
<dbReference type="Proteomes" id="UP000242146">
    <property type="component" value="Unassembled WGS sequence"/>
</dbReference>
<feature type="compositionally biased region" description="Low complexity" evidence="17">
    <location>
        <begin position="2213"/>
        <end position="2226"/>
    </location>
</feature>
<keyword evidence="11" id="KW-0406">Ion transport</keyword>
<dbReference type="GO" id="GO:0005891">
    <property type="term" value="C:voltage-gated calcium channel complex"/>
    <property type="evidence" value="ECO:0007669"/>
    <property type="project" value="TreeGrafter"/>
</dbReference>
<keyword evidence="14" id="KW-0407">Ion channel</keyword>
<evidence type="ECO:0000256" key="7">
    <source>
        <dbReference type="ARBA" id="ARBA00022692"/>
    </source>
</evidence>
<comment type="subcellular location">
    <subcellularLocation>
        <location evidence="1">Cell membrane</location>
        <topology evidence="1">Multi-pass membrane protein</topology>
    </subcellularLocation>
</comment>
<dbReference type="STRING" id="101127.A0A1X2GKL0"/>
<dbReference type="InterPro" id="IPR050599">
    <property type="entry name" value="VDCC_alpha-1_subunit"/>
</dbReference>
<dbReference type="Gene3D" id="1.10.238.10">
    <property type="entry name" value="EF-hand"/>
    <property type="match status" value="1"/>
</dbReference>
<feature type="transmembrane region" description="Helical" evidence="18">
    <location>
        <begin position="671"/>
        <end position="699"/>
    </location>
</feature>
<comment type="caution">
    <text evidence="20">The sequence shown here is derived from an EMBL/GenBank/DDBJ whole genome shotgun (WGS) entry which is preliminary data.</text>
</comment>
<keyword evidence="10 18" id="KW-1133">Transmembrane helix</keyword>
<name>A0A1X2GKL0_9FUNG</name>
<feature type="compositionally biased region" description="Polar residues" evidence="17">
    <location>
        <begin position="289"/>
        <end position="299"/>
    </location>
</feature>
<dbReference type="PANTHER" id="PTHR45628">
    <property type="entry name" value="VOLTAGE-DEPENDENT CALCIUM CHANNEL TYPE A SUBUNIT ALPHA-1"/>
    <property type="match status" value="1"/>
</dbReference>
<dbReference type="InterPro" id="IPR002048">
    <property type="entry name" value="EF_hand_dom"/>
</dbReference>
<evidence type="ECO:0000313" key="20">
    <source>
        <dbReference type="EMBL" id="ORX56168.1"/>
    </source>
</evidence>
<dbReference type="InterPro" id="IPR027359">
    <property type="entry name" value="Volt_channel_dom_sf"/>
</dbReference>
<evidence type="ECO:0000256" key="12">
    <source>
        <dbReference type="ARBA" id="ARBA00023136"/>
    </source>
</evidence>
<evidence type="ECO:0000256" key="11">
    <source>
        <dbReference type="ARBA" id="ARBA00023065"/>
    </source>
</evidence>
<keyword evidence="7 18" id="KW-0812">Transmembrane</keyword>
<dbReference type="PANTHER" id="PTHR45628:SF7">
    <property type="entry name" value="VOLTAGE-DEPENDENT CALCIUM CHANNEL TYPE A SUBUNIT ALPHA-1"/>
    <property type="match status" value="1"/>
</dbReference>
<comment type="similarity">
    <text evidence="15">Belongs to the calcium channel alpha-1 subunit (TC 1.A.1.11) family.</text>
</comment>
<feature type="transmembrane region" description="Helical" evidence="18">
    <location>
        <begin position="838"/>
        <end position="857"/>
    </location>
</feature>
<dbReference type="FunFam" id="1.10.287.70:FF:000093">
    <property type="entry name" value="Calcium channel subunit Cch1"/>
    <property type="match status" value="1"/>
</dbReference>
<evidence type="ECO:0000259" key="19">
    <source>
        <dbReference type="PROSITE" id="PS50222"/>
    </source>
</evidence>
<evidence type="ECO:0000256" key="18">
    <source>
        <dbReference type="SAM" id="Phobius"/>
    </source>
</evidence>
<keyword evidence="8" id="KW-0106">Calcium</keyword>
<feature type="region of interest" description="Disordered" evidence="17">
    <location>
        <begin position="109"/>
        <end position="243"/>
    </location>
</feature>
<keyword evidence="4" id="KW-0597">Phosphoprotein</keyword>
<keyword evidence="21" id="KW-1185">Reference proteome</keyword>
<feature type="transmembrane region" description="Helical" evidence="18">
    <location>
        <begin position="800"/>
        <end position="818"/>
    </location>
</feature>
<keyword evidence="12 18" id="KW-0472">Membrane</keyword>
<dbReference type="OrthoDB" id="416585at2759"/>
<feature type="region of interest" description="Disordered" evidence="17">
    <location>
        <begin position="289"/>
        <end position="320"/>
    </location>
</feature>
<keyword evidence="2" id="KW-0813">Transport</keyword>
<dbReference type="Pfam" id="PF00520">
    <property type="entry name" value="Ion_trans"/>
    <property type="match status" value="4"/>
</dbReference>
<organism evidence="20 21">
    <name type="scientific">Hesseltinella vesiculosa</name>
    <dbReference type="NCBI Taxonomy" id="101127"/>
    <lineage>
        <taxon>Eukaryota</taxon>
        <taxon>Fungi</taxon>
        <taxon>Fungi incertae sedis</taxon>
        <taxon>Mucoromycota</taxon>
        <taxon>Mucoromycotina</taxon>
        <taxon>Mucoromycetes</taxon>
        <taxon>Mucorales</taxon>
        <taxon>Cunninghamellaceae</taxon>
        <taxon>Hesseltinella</taxon>
    </lineage>
</organism>
<feature type="transmembrane region" description="Helical" evidence="18">
    <location>
        <begin position="1660"/>
        <end position="1678"/>
    </location>
</feature>
<evidence type="ECO:0000256" key="14">
    <source>
        <dbReference type="ARBA" id="ARBA00023303"/>
    </source>
</evidence>
<dbReference type="GO" id="GO:0005509">
    <property type="term" value="F:calcium ion binding"/>
    <property type="evidence" value="ECO:0007669"/>
    <property type="project" value="InterPro"/>
</dbReference>
<evidence type="ECO:0000256" key="17">
    <source>
        <dbReference type="SAM" id="MobiDB-lite"/>
    </source>
</evidence>
<feature type="transmembrane region" description="Helical" evidence="18">
    <location>
        <begin position="913"/>
        <end position="946"/>
    </location>
</feature>
<dbReference type="Gene3D" id="1.10.287.70">
    <property type="match status" value="4"/>
</dbReference>
<dbReference type="GO" id="GO:0098703">
    <property type="term" value="P:calcium ion import across plasma membrane"/>
    <property type="evidence" value="ECO:0007669"/>
    <property type="project" value="TreeGrafter"/>
</dbReference>
<keyword evidence="3" id="KW-1003">Cell membrane</keyword>
<evidence type="ECO:0000256" key="5">
    <source>
        <dbReference type="ARBA" id="ARBA00022568"/>
    </source>
</evidence>
<feature type="transmembrane region" description="Helical" evidence="18">
    <location>
        <begin position="1720"/>
        <end position="1742"/>
    </location>
</feature>
<evidence type="ECO:0000256" key="3">
    <source>
        <dbReference type="ARBA" id="ARBA00022475"/>
    </source>
</evidence>
<evidence type="ECO:0000256" key="8">
    <source>
        <dbReference type="ARBA" id="ARBA00022837"/>
    </source>
</evidence>
<feature type="compositionally biased region" description="Polar residues" evidence="17">
    <location>
        <begin position="214"/>
        <end position="227"/>
    </location>
</feature>
<feature type="region of interest" description="Disordered" evidence="17">
    <location>
        <begin position="1136"/>
        <end position="1163"/>
    </location>
</feature>
<dbReference type="InterPro" id="IPR005821">
    <property type="entry name" value="Ion_trans_dom"/>
</dbReference>
<proteinExistence type="inferred from homology"/>
<feature type="transmembrane region" description="Helical" evidence="18">
    <location>
        <begin position="1263"/>
        <end position="1281"/>
    </location>
</feature>
<dbReference type="SUPFAM" id="SSF81324">
    <property type="entry name" value="Voltage-gated potassium channels"/>
    <property type="match status" value="4"/>
</dbReference>
<feature type="compositionally biased region" description="Pro residues" evidence="17">
    <location>
        <begin position="170"/>
        <end position="187"/>
    </location>
</feature>
<feature type="transmembrane region" description="Helical" evidence="18">
    <location>
        <begin position="1813"/>
        <end position="1834"/>
    </location>
</feature>
<feature type="transmembrane region" description="Helical" evidence="18">
    <location>
        <begin position="1383"/>
        <end position="1411"/>
    </location>
</feature>
<feature type="domain" description="EF-hand" evidence="19">
    <location>
        <begin position="1850"/>
        <end position="1885"/>
    </location>
</feature>
<evidence type="ECO:0000256" key="4">
    <source>
        <dbReference type="ARBA" id="ARBA00022553"/>
    </source>
</evidence>
<feature type="compositionally biased region" description="Basic residues" evidence="17">
    <location>
        <begin position="234"/>
        <end position="243"/>
    </location>
</feature>
<sequence length="2306" mass="260608">MGSLNDGIDPVPVDQNPPRLIPMIPQITLTQADNDHPLSPEQLDNDKPTPAPKRLRPRPPPLNISLAETATPLPLTRDLLRRKNKLDHLSHAETTPTSVTPQQRIASWRQLPPSSTSSANPIPPPWADSSPSQPQQTLAPASHLSSHPTSPCSSNASVSIDHESFASSPPLSPWLPPPPPPFIPPLSPNHVMNLPDHGKYQPTTHPSKKARNPSLATPYSLDSSTAPLSDHRHLPPRSHRHRSYPSLTHRCILWWLDAASRVVHTRASESTAMARLDTHDLLLQASLVTPSPDLQQPHQKISKPNEKPNPAHPGPSVQHTPTSQALRLVDTCLLQGTSLKLFGPRHRLRYWLWQHVVQSRTFELFMLMILLLHWLLLATHPIFDPEDKTVFHGHWHEYMHLAIQILYTGEALVKIIVYGLWVSPSNSKPGYQQLIRSITDSFARPWRKLRQLSSSSNDPSSPVPTPLTHKAYLHSFGNGLDLISVVCYWVDLALMINDYPYSSVFKAMGAARPLRLLSILPGTAVILESLETGWDLMLEVSGFLFFFLFIFAVVGLATFGGVYSRKCHYIPNGSSDLQVAYPTQYCSGYYNGTDILGPYDLATESNTYPGLHGHLCKSGQVCLVDTSTIPHDGYENFDTIYYAFLNVYTFVSLELWTDMMYIAQDADSRVAALYFCIGAYVIGFILVFLLLAVITSAFARVRATSTSSSAFTSSKTSRRAANMKRLHILQLLYPPDDDVHHPPRDQHLHVSSSSTSAASSQISSDRHPFASLMHDSHTKKTVRQLMHWKQRVVQVVGSQAFFYFGGFLVFVDGLFMCLRSVYASESMLEFLDNVETGFTFIFAIEIVVRMVGTSHWLDFWLSTRNRIDLALVIVTCVIQLPDIQDSQLYMYLTLFQVFRQYRLFLCIPRLEKLLFVALGTGESVMNVLVFLLLSTALFAPIFMQLFGGDFINIMSENDTSLRFDTFWQSFVTLIMIYTSETWTGTLYDTMKSQTKGGSVYAALATCLYFYYARYIMSGLYVAVILENFELDDDYIRHYQIKHFIRERMQLTKSSGQSVYDNLVERFVRGTHLLNPTTQPVSKDIQISRLPTHLTAGLSKDEINRLMSSPKLPPSALYDDKEHQMHLLHRDTTLIDLDNDDMHPAKPTSSSSTRVSDAVPAKPKSPHIIPKKLSRFIGNVLFPETDDIHISKLNQGITQGSKALDEEDYDMVVAEENKRAMQEDTAKRTPVRSLFLFSESNVVRRYCKRLVGSCKDGKSERQNMFNWVMMCCVLLSILVVILDEPSTRKLQDISSQRSEIFDTVDMALGAVFVVEMVIRIIADGLLFTPRAYLRHAWNRLDFVVILLNFGTLFANNDQLPRALGTVRSMRILRLIRYFGGMRDVFIDLFHAFPLMMDAMLLTFLVMIPFSIYGVNIFGGRFWMCNDDSALGRDGCINEFVLNVSHDDNVDLPILLPRTWQNPVMNLYSYDSFPYALRHLFSLTSTEGWVDSMFYAMSTPSENDMQPSFSWQSPYVYHSIYYVTFMIISHGTVQLFVGVIMEKFKQRSGITTLTFAQRQYVDLLRQLAEVKPTMKPIRPTHWLRSFCFDIAATHRILFNQFMMGVIVLAMVLLSTEFYDEPNWLLQLQDYFYLAIALLFVFEALIKLLGLGWKKCWQSKWNVYDACIAVSAMALTIARFLSPQLWSIRVERYCLIFAAFRLGEGIDALQSLYQTLFTAMPSIIRVSAVFMLVMCLFAMIFMEFFGLTKYGHLGSDNVNFRSYGNTLLLLVRMTTGEGWNEIMMDYTYEYPNCVASDNYLDTDCGSANWAYFMFNFFYIICTHIFLNLFVAVILSNFEYTYETRSRFTLISKDDLRNFKMAWSEIDQKATGHIQKQDLARFFKHLKGRFQVSIYEPVCSIQHLKMLSQIPEGQPVPHGTGHQSTPVPTATNEVTPLPSFLPSRPSSILKVDSSLPCHEDYFNFRLLNDTLGTVNAVELEKRRKYYNLLYMEILDSASSKGLAFSEVLRIMAFRFVNVEEALTLHPLLERLEKLDQLNKAYAAEKARGVFLTLIQRKRYLRQLWHKRNEEEIERLAMASDIPLPLSGRLDIKLSPVPKITVESVVEDDGPSSSPVGDTLGLHLELKDEDQLSIPSVAAALGTPHPDFDDGYALYSGLTPSHGFQSGSPNSLSPLALSLVSNSAGTSPTSTGPRHVLHQYGPSSQPAPSLRHPIPPKLTLSTSTQSTLSSSPNDTSRVSSPGGPILSPMDSPLPSPILSPIPPSQMWLMYDANAQLSSEQVQQVLSSMNESHWSQMLQQHIASPPSTSSTS</sequence>
<accession>A0A1X2GKL0</accession>
<dbReference type="PROSITE" id="PS50222">
    <property type="entry name" value="EF_HAND_2"/>
    <property type="match status" value="1"/>
</dbReference>
<feature type="transmembrane region" description="Helical" evidence="18">
    <location>
        <begin position="999"/>
        <end position="1025"/>
    </location>
</feature>
<feature type="region of interest" description="Disordered" evidence="17">
    <location>
        <begin position="1"/>
        <end position="71"/>
    </location>
</feature>
<feature type="transmembrane region" description="Helical" evidence="18">
    <location>
        <begin position="966"/>
        <end position="987"/>
    </location>
</feature>
<keyword evidence="13" id="KW-0325">Glycoprotein</keyword>
<keyword evidence="5" id="KW-0109">Calcium transport</keyword>
<feature type="compositionally biased region" description="Polar residues" evidence="17">
    <location>
        <begin position="129"/>
        <end position="158"/>
    </location>
</feature>
<evidence type="ECO:0000256" key="6">
    <source>
        <dbReference type="ARBA" id="ARBA00022673"/>
    </source>
</evidence>
<evidence type="ECO:0000256" key="16">
    <source>
        <dbReference type="ARBA" id="ARBA00067459"/>
    </source>
</evidence>
<feature type="region of interest" description="Disordered" evidence="17">
    <location>
        <begin position="2176"/>
        <end position="2250"/>
    </location>
</feature>
<evidence type="ECO:0000256" key="9">
    <source>
        <dbReference type="ARBA" id="ARBA00022882"/>
    </source>
</evidence>
<dbReference type="GO" id="GO:0008331">
    <property type="term" value="F:high voltage-gated calcium channel activity"/>
    <property type="evidence" value="ECO:0007669"/>
    <property type="project" value="TreeGrafter"/>
</dbReference>
<evidence type="ECO:0000256" key="10">
    <source>
        <dbReference type="ARBA" id="ARBA00022989"/>
    </source>
</evidence>
<feature type="transmembrane region" description="Helical" evidence="18">
    <location>
        <begin position="640"/>
        <end position="659"/>
    </location>
</feature>
<evidence type="ECO:0000256" key="2">
    <source>
        <dbReference type="ARBA" id="ARBA00022448"/>
    </source>
</evidence>
<evidence type="ECO:0000256" key="1">
    <source>
        <dbReference type="ARBA" id="ARBA00004651"/>
    </source>
</evidence>
<feature type="transmembrane region" description="Helical" evidence="18">
    <location>
        <begin position="1594"/>
        <end position="1616"/>
    </location>
</feature>
<gene>
    <name evidence="20" type="ORF">DM01DRAFT_1303553</name>
</gene>
<dbReference type="EMBL" id="MCGT01000010">
    <property type="protein sequence ID" value="ORX56168.1"/>
    <property type="molecule type" value="Genomic_DNA"/>
</dbReference>
<protein>
    <recommendedName>
        <fullName evidence="16">Calcium-channel protein CCH1</fullName>
    </recommendedName>
</protein>
<dbReference type="Gene3D" id="1.20.120.350">
    <property type="entry name" value="Voltage-gated potassium channels. Chain C"/>
    <property type="match status" value="4"/>
</dbReference>
<feature type="transmembrane region" description="Helical" evidence="18">
    <location>
        <begin position="1518"/>
        <end position="1539"/>
    </location>
</feature>